<keyword evidence="3" id="KW-1185">Reference proteome</keyword>
<feature type="region of interest" description="Disordered" evidence="1">
    <location>
        <begin position="451"/>
        <end position="489"/>
    </location>
</feature>
<evidence type="ECO:0000259" key="2">
    <source>
        <dbReference type="Pfam" id="PF03732"/>
    </source>
</evidence>
<feature type="region of interest" description="Disordered" evidence="1">
    <location>
        <begin position="300"/>
        <end position="319"/>
    </location>
</feature>
<dbReference type="RefSeq" id="XP_010490419.1">
    <property type="nucleotide sequence ID" value="XM_010492117.1"/>
</dbReference>
<dbReference type="Proteomes" id="UP000694864">
    <property type="component" value="Chromosome 19"/>
</dbReference>
<proteinExistence type="predicted"/>
<feature type="compositionally biased region" description="Gly residues" evidence="1">
    <location>
        <begin position="412"/>
        <end position="428"/>
    </location>
</feature>
<dbReference type="Pfam" id="PF03732">
    <property type="entry name" value="Retrotrans_gag"/>
    <property type="match status" value="1"/>
</dbReference>
<dbReference type="Gene3D" id="2.40.70.10">
    <property type="entry name" value="Acid Proteases"/>
    <property type="match status" value="1"/>
</dbReference>
<dbReference type="PANTHER" id="PTHR33240">
    <property type="entry name" value="OS08G0508500 PROTEIN"/>
    <property type="match status" value="1"/>
</dbReference>
<evidence type="ECO:0000256" key="1">
    <source>
        <dbReference type="SAM" id="MobiDB-lite"/>
    </source>
</evidence>
<name>A0ABM0XSK9_CAMSA</name>
<accession>A0ABM0XSK9</accession>
<organism evidence="3 4">
    <name type="scientific">Camelina sativa</name>
    <name type="common">False flax</name>
    <name type="synonym">Myagrum sativum</name>
    <dbReference type="NCBI Taxonomy" id="90675"/>
    <lineage>
        <taxon>Eukaryota</taxon>
        <taxon>Viridiplantae</taxon>
        <taxon>Streptophyta</taxon>
        <taxon>Embryophyta</taxon>
        <taxon>Tracheophyta</taxon>
        <taxon>Spermatophyta</taxon>
        <taxon>Magnoliopsida</taxon>
        <taxon>eudicotyledons</taxon>
        <taxon>Gunneridae</taxon>
        <taxon>Pentapetalae</taxon>
        <taxon>rosids</taxon>
        <taxon>malvids</taxon>
        <taxon>Brassicales</taxon>
        <taxon>Brassicaceae</taxon>
        <taxon>Camelineae</taxon>
        <taxon>Camelina</taxon>
    </lineage>
</organism>
<reference evidence="3" key="1">
    <citation type="journal article" date="2014" name="Nat. Commun.">
        <title>The emerging biofuel crop Camelina sativa retains a highly undifferentiated hexaploid genome structure.</title>
        <authorList>
            <person name="Kagale S."/>
            <person name="Koh C."/>
            <person name="Nixon J."/>
            <person name="Bollina V."/>
            <person name="Clarke W.E."/>
            <person name="Tuteja R."/>
            <person name="Spillane C."/>
            <person name="Robinson S.J."/>
            <person name="Links M.G."/>
            <person name="Clarke C."/>
            <person name="Higgins E.E."/>
            <person name="Huebert T."/>
            <person name="Sharpe A.G."/>
            <person name="Parkin I.A."/>
        </authorList>
    </citation>
    <scope>NUCLEOTIDE SEQUENCE [LARGE SCALE GENOMIC DNA]</scope>
    <source>
        <strain evidence="3">cv. DH55</strain>
    </source>
</reference>
<feature type="domain" description="Retrotransposon gag" evidence="2">
    <location>
        <begin position="179"/>
        <end position="267"/>
    </location>
</feature>
<feature type="region of interest" description="Disordered" evidence="1">
    <location>
        <begin position="49"/>
        <end position="74"/>
    </location>
</feature>
<reference evidence="4" key="2">
    <citation type="submission" date="2025-08" db="UniProtKB">
        <authorList>
            <consortium name="RefSeq"/>
        </authorList>
    </citation>
    <scope>IDENTIFICATION</scope>
    <source>
        <tissue evidence="4">Leaf</tissue>
    </source>
</reference>
<protein>
    <submittedName>
        <fullName evidence="4">Uncharacterized protein LOC104768191</fullName>
    </submittedName>
</protein>
<dbReference type="InterPro" id="IPR021109">
    <property type="entry name" value="Peptidase_aspartic_dom_sf"/>
</dbReference>
<gene>
    <name evidence="4" type="primary">LOC104768191</name>
</gene>
<feature type="compositionally biased region" description="Polar residues" evidence="1">
    <location>
        <begin position="55"/>
        <end position="68"/>
    </location>
</feature>
<dbReference type="CDD" id="cd00303">
    <property type="entry name" value="retropepsin_like"/>
    <property type="match status" value="1"/>
</dbReference>
<dbReference type="SUPFAM" id="SSF50630">
    <property type="entry name" value="Acid proteases"/>
    <property type="match status" value="1"/>
</dbReference>
<evidence type="ECO:0000313" key="4">
    <source>
        <dbReference type="RefSeq" id="XP_010490419.1"/>
    </source>
</evidence>
<evidence type="ECO:0000313" key="3">
    <source>
        <dbReference type="Proteomes" id="UP000694864"/>
    </source>
</evidence>
<sequence>MEDFKMISDTNRRVDAVVTQTTPSQVFAGQSPNLGGLTRRLDFSDAQFDRRNLPPHTTSSIRPTNPNSRIHESSAAPVARLTNPRPCFELEEIKSQISGMNTLLHRAISTAPEIDRIVEVTQQSLFTQRITRAAVPNVKLKLPIYQGDKDPVQFMTSFMATMSKARFTDEQRDAGCCQLFIDSLSGPALVWFTRLEPNSIDNFDQLSKVFLKNYRILIERGMTSSDLWEMAQERGEPIASFLNRFKEKLTKVNIPEDAAMAAFRKGLIPGSPLRKDLNIREPKDLDDALHRASRFALDEEEEAQIAAKTNDEQSTHPPKVKNWVEHHEPRKHHEPQDRKKGIIHAVSKADEQDKQPSDPKELYCDFHMTPGHSTHECVHLKNYLYGKYLSDEVDAVFQPKSVRGGRGRRGGWRGGRSNGGRGAGGGRGYNAPPNVVQQPVNEAFVNLQEEAPQADELPGPPKRQRGQNPERANSPPRGRITMILGPPEDCPDSVRALKKRARQVCTLRTAPSEPSLCSDPISFTSEDAKGIQHPHSDPLVIEVTMGDFDVERVLIDTGSTVNVLCWQTLEKMGVTPDQLKPETRTLTGYDGVAKMSMGDVKLQVRAGGVTQKTKFAVIDAPPIYNAILGVPWIYSMQAVPSTYHLCLKFPTSTGICTLYGDQRVARVCSVIEKKQRTAENA</sequence>
<dbReference type="GeneID" id="104768191"/>
<dbReference type="Pfam" id="PF13650">
    <property type="entry name" value="Asp_protease_2"/>
    <property type="match status" value="1"/>
</dbReference>
<dbReference type="PANTHER" id="PTHR33240:SF8">
    <property type="entry name" value="OS03G0439900 PROTEIN"/>
    <property type="match status" value="1"/>
</dbReference>
<dbReference type="InterPro" id="IPR005162">
    <property type="entry name" value="Retrotrans_gag_dom"/>
</dbReference>
<feature type="region of interest" description="Disordered" evidence="1">
    <location>
        <begin position="401"/>
        <end position="430"/>
    </location>
</feature>